<evidence type="ECO:0000259" key="12">
    <source>
        <dbReference type="PROSITE" id="PS51753"/>
    </source>
</evidence>
<dbReference type="PANTHER" id="PTHR32089:SF112">
    <property type="entry name" value="LYSOZYME-LIKE PROTEIN-RELATED"/>
    <property type="match status" value="1"/>
</dbReference>
<organism evidence="13 14">
    <name type="scientific">Sphingosinicella microcystinivorans</name>
    <dbReference type="NCBI Taxonomy" id="335406"/>
    <lineage>
        <taxon>Bacteria</taxon>
        <taxon>Pseudomonadati</taxon>
        <taxon>Pseudomonadota</taxon>
        <taxon>Alphaproteobacteria</taxon>
        <taxon>Sphingomonadales</taxon>
        <taxon>Sphingosinicellaceae</taxon>
        <taxon>Sphingosinicella</taxon>
    </lineage>
</organism>
<evidence type="ECO:0000313" key="13">
    <source>
        <dbReference type="EMBL" id="BBE34532.1"/>
    </source>
</evidence>
<dbReference type="InterPro" id="IPR032255">
    <property type="entry name" value="HBM"/>
</dbReference>
<dbReference type="Pfam" id="PF00672">
    <property type="entry name" value="HAMP"/>
    <property type="match status" value="1"/>
</dbReference>
<comment type="similarity">
    <text evidence="4">Belongs to the methyl-accepting chemotaxis (MCP) protein family.</text>
</comment>
<evidence type="ECO:0000259" key="10">
    <source>
        <dbReference type="PROSITE" id="PS50192"/>
    </source>
</evidence>
<keyword evidence="2" id="KW-1003">Cell membrane</keyword>
<dbReference type="AlphaFoldDB" id="A0AAD1D6Y9"/>
<dbReference type="GO" id="GO:0007165">
    <property type="term" value="P:signal transduction"/>
    <property type="evidence" value="ECO:0007669"/>
    <property type="project" value="UniProtKB-KW"/>
</dbReference>
<feature type="coiled-coil region" evidence="6">
    <location>
        <begin position="103"/>
        <end position="130"/>
    </location>
</feature>
<feature type="domain" description="T-SNARE coiled-coil homology" evidence="10">
    <location>
        <begin position="607"/>
        <end position="669"/>
    </location>
</feature>
<dbReference type="PROSITE" id="PS50192">
    <property type="entry name" value="T_SNARE"/>
    <property type="match status" value="1"/>
</dbReference>
<evidence type="ECO:0000256" key="1">
    <source>
        <dbReference type="ARBA" id="ARBA00004429"/>
    </source>
</evidence>
<accession>A0AAD1D6Y9</accession>
<name>A0AAD1D6Y9_SPHMI</name>
<feature type="region of interest" description="Disordered" evidence="7">
    <location>
        <begin position="400"/>
        <end position="423"/>
    </location>
</feature>
<dbReference type="PROSITE" id="PS50885">
    <property type="entry name" value="HAMP"/>
    <property type="match status" value="1"/>
</dbReference>
<dbReference type="SMART" id="SM00283">
    <property type="entry name" value="MA"/>
    <property type="match status" value="1"/>
</dbReference>
<reference evidence="13 14" key="1">
    <citation type="submission" date="2018-06" db="EMBL/GenBank/DDBJ databases">
        <title>Complete Genome Sequence of the Microcystin-Degrading Bacterium Sphingosinicella microcystinivorans Strain B-9.</title>
        <authorList>
            <person name="Jin H."/>
            <person name="Nishizawa T."/>
            <person name="Guo Y."/>
            <person name="Nishizawa A."/>
            <person name="Park H."/>
            <person name="Kato H."/>
            <person name="Tsuji K."/>
            <person name="Harada K."/>
        </authorList>
    </citation>
    <scope>NUCLEOTIDE SEQUENCE [LARGE SCALE GENOMIC DNA]</scope>
    <source>
        <strain evidence="13 14">B9</strain>
    </source>
</reference>
<keyword evidence="6" id="KW-0175">Coiled coil</keyword>
<evidence type="ECO:0000259" key="11">
    <source>
        <dbReference type="PROSITE" id="PS50885"/>
    </source>
</evidence>
<dbReference type="PROSITE" id="PS51753">
    <property type="entry name" value="HBM"/>
    <property type="match status" value="1"/>
</dbReference>
<feature type="domain" description="HAMP" evidence="11">
    <location>
        <begin position="343"/>
        <end position="396"/>
    </location>
</feature>
<keyword evidence="8" id="KW-0472">Membrane</keyword>
<keyword evidence="2" id="KW-0997">Cell inner membrane</keyword>
<keyword evidence="3 5" id="KW-0807">Transducer</keyword>
<evidence type="ECO:0000256" key="2">
    <source>
        <dbReference type="ARBA" id="ARBA00022519"/>
    </source>
</evidence>
<dbReference type="EMBL" id="AP018711">
    <property type="protein sequence ID" value="BBE34532.1"/>
    <property type="molecule type" value="Genomic_DNA"/>
</dbReference>
<feature type="transmembrane region" description="Helical" evidence="8">
    <location>
        <begin position="314"/>
        <end position="340"/>
    </location>
</feature>
<feature type="domain" description="Methyl-accepting transducer" evidence="9">
    <location>
        <begin position="448"/>
        <end position="677"/>
    </location>
</feature>
<dbReference type="Gene3D" id="1.10.287.950">
    <property type="entry name" value="Methyl-accepting chemotaxis protein"/>
    <property type="match status" value="1"/>
</dbReference>
<protein>
    <submittedName>
        <fullName evidence="13">Methyl-accepting chemotaxis protein</fullName>
    </submittedName>
</protein>
<evidence type="ECO:0000313" key="14">
    <source>
        <dbReference type="Proteomes" id="UP000275727"/>
    </source>
</evidence>
<dbReference type="PROSITE" id="PS50111">
    <property type="entry name" value="CHEMOTAXIS_TRANSDUC_2"/>
    <property type="match status" value="1"/>
</dbReference>
<feature type="domain" description="HBM" evidence="12">
    <location>
        <begin position="69"/>
        <end position="309"/>
    </location>
</feature>
<dbReference type="InterPro" id="IPR003660">
    <property type="entry name" value="HAMP_dom"/>
</dbReference>
<dbReference type="GO" id="GO:0005886">
    <property type="term" value="C:plasma membrane"/>
    <property type="evidence" value="ECO:0007669"/>
    <property type="project" value="UniProtKB-SubCell"/>
</dbReference>
<dbReference type="InterPro" id="IPR004089">
    <property type="entry name" value="MCPsignal_dom"/>
</dbReference>
<dbReference type="SMART" id="SM01358">
    <property type="entry name" value="HBM"/>
    <property type="match status" value="1"/>
</dbReference>
<sequence>MGLVLAMERFRDLIARVDVSRFTAIITHWKISKKVLVSYGIGGLAMAILAMVATGSLLVTRSTVSEVTRLADSARSISRAHTTAMTAQGRIKDYVIRPEASLVAEVNESLDAAQEALKRAEDGAAIVHEEDTLARIDRLRGVFRTEFRGIVENQTAITRLVSGTIEAKGPEISTTLHDIVTASHEAGDHQTSYNAALALETYSLLRVDVNRYLSAPSPEIVKQTKSDLLNLEDALNGVFEGLNDPALTRKADSVIVSLVAYDKAFDEIVRRTTDRDAAVDRLLGKTGPAFERNVQAFSEAIADQQGTADFAAQAAAGGAILITLIAGAAGIGVSIVAGLLTNHLIARPIATMANAMLALARGETGTRIEGARRRDEVGDMARAVAVFKENATEVEERRRAAVEAERREREREETARAEREAERQQAAVEKRAALNELADAFETSVRHVVAAVDSAARQIAAGSQQVSDAARSSAVLVTDVTVSAEEASHNALTVANASEEMARSLAEVSHRVVESSAMSEQAVSRARATDEIVTGLSVDAEKIGEIVGLINSIAEQTNLLALNATIEAARAGEAGRGFAVVASEIKALANQTRKATIDINERIGAIQSVTRETVGAIEEIVSTIGEINSIAATVAAAVEQQAATTSEIARNTHQASDSTHAVARNIDQVRTGVEATGLAAKDALDAAADLNRQASTLTTEVDRFLARVRAA</sequence>
<dbReference type="SMART" id="SM00304">
    <property type="entry name" value="HAMP"/>
    <property type="match status" value="1"/>
</dbReference>
<dbReference type="InterPro" id="IPR000727">
    <property type="entry name" value="T_SNARE_dom"/>
</dbReference>
<evidence type="ECO:0000256" key="6">
    <source>
        <dbReference type="SAM" id="Coils"/>
    </source>
</evidence>
<gene>
    <name evidence="13" type="ORF">SmB9_21900</name>
</gene>
<dbReference type="KEGG" id="smic:SmB9_21900"/>
<dbReference type="PANTHER" id="PTHR32089">
    <property type="entry name" value="METHYL-ACCEPTING CHEMOTAXIS PROTEIN MCPB"/>
    <property type="match status" value="1"/>
</dbReference>
<proteinExistence type="inferred from homology"/>
<dbReference type="SUPFAM" id="SSF58104">
    <property type="entry name" value="Methyl-accepting chemotaxis protein (MCP) signaling domain"/>
    <property type="match status" value="1"/>
</dbReference>
<keyword evidence="8" id="KW-1133">Transmembrane helix</keyword>
<evidence type="ECO:0000256" key="3">
    <source>
        <dbReference type="ARBA" id="ARBA00023224"/>
    </source>
</evidence>
<comment type="subcellular location">
    <subcellularLocation>
        <location evidence="1">Cell inner membrane</location>
        <topology evidence="1">Multi-pass membrane protein</topology>
    </subcellularLocation>
</comment>
<evidence type="ECO:0000256" key="7">
    <source>
        <dbReference type="SAM" id="MobiDB-lite"/>
    </source>
</evidence>
<dbReference type="Proteomes" id="UP000275727">
    <property type="component" value="Chromosome"/>
</dbReference>
<dbReference type="CDD" id="cd06225">
    <property type="entry name" value="HAMP"/>
    <property type="match status" value="1"/>
</dbReference>
<dbReference type="RefSeq" id="WP_121047990.1">
    <property type="nucleotide sequence ID" value="NZ_RBWX01000007.1"/>
</dbReference>
<evidence type="ECO:0000256" key="8">
    <source>
        <dbReference type="SAM" id="Phobius"/>
    </source>
</evidence>
<evidence type="ECO:0000256" key="4">
    <source>
        <dbReference type="ARBA" id="ARBA00029447"/>
    </source>
</evidence>
<feature type="transmembrane region" description="Helical" evidence="8">
    <location>
        <begin position="36"/>
        <end position="59"/>
    </location>
</feature>
<dbReference type="Gene3D" id="6.10.340.10">
    <property type="match status" value="1"/>
</dbReference>
<evidence type="ECO:0000259" key="9">
    <source>
        <dbReference type="PROSITE" id="PS50111"/>
    </source>
</evidence>
<dbReference type="Pfam" id="PF00015">
    <property type="entry name" value="MCPsignal"/>
    <property type="match status" value="1"/>
</dbReference>
<evidence type="ECO:0000256" key="5">
    <source>
        <dbReference type="PROSITE-ProRule" id="PRU00284"/>
    </source>
</evidence>
<keyword evidence="8" id="KW-0812">Transmembrane</keyword>